<sequence>MSLRLVSQAARRNFSVVQRASFAAQRALRTPCLPVLAHGYSQRRTFFSTPNRWDQQKENVHEILKSEIKVESEVAADTSAQSFQEFLDKFGFSIVQTSGKNLAEITKKTDGETVHVFFDVAQVANLPYDNALAESAAQEGENANEDDYDSLSDNFANVNVVVVKDADQSSISLELLMNLQEGSFYVDSVTPFKSAQEALDQSADAEVKRELVYHGPPFSNLDEELQESLEVYLESRGVTEELASFIGAYSEFKENQEYIQWLNNMKQFFN</sequence>
<dbReference type="Proteomes" id="UP000005627">
    <property type="component" value="Chromosome 8"/>
</dbReference>
<dbReference type="GO" id="GO:0009060">
    <property type="term" value="P:aerobic respiration"/>
    <property type="evidence" value="ECO:0007669"/>
    <property type="project" value="EnsemblFungi"/>
</dbReference>
<evidence type="ECO:0000313" key="1">
    <source>
        <dbReference type="EMBL" id="CCE94038.1"/>
    </source>
</evidence>
<dbReference type="STRING" id="1076872.G8ZZJ4"/>
<gene>
    <name evidence="1" type="primary">TDEL0H01790</name>
    <name evidence="1" type="ORF">TDEL_0H01790</name>
</gene>
<dbReference type="FunCoup" id="G8ZZJ4">
    <property type="interactions" value="620"/>
</dbReference>
<accession>G8ZZJ4</accession>
<dbReference type="GO" id="GO:0097177">
    <property type="term" value="F:mitochondrial ribosome binding"/>
    <property type="evidence" value="ECO:0007669"/>
    <property type="project" value="EnsemblFungi"/>
</dbReference>
<dbReference type="EMBL" id="HE616749">
    <property type="protein sequence ID" value="CCE94038.1"/>
    <property type="molecule type" value="Genomic_DNA"/>
</dbReference>
<protein>
    <recommendedName>
        <fullName evidence="3">Mitochondrial acidic protein MAM33</fullName>
    </recommendedName>
</protein>
<dbReference type="SUPFAM" id="SSF54529">
    <property type="entry name" value="Mitochondrial glycoprotein MAM33-like"/>
    <property type="match status" value="1"/>
</dbReference>
<name>G8ZZJ4_TORDE</name>
<dbReference type="GeneID" id="11501123"/>
<organism evidence="1 2">
    <name type="scientific">Torulaspora delbrueckii</name>
    <name type="common">Yeast</name>
    <name type="synonym">Candida colliculosa</name>
    <dbReference type="NCBI Taxonomy" id="4950"/>
    <lineage>
        <taxon>Eukaryota</taxon>
        <taxon>Fungi</taxon>
        <taxon>Dikarya</taxon>
        <taxon>Ascomycota</taxon>
        <taxon>Saccharomycotina</taxon>
        <taxon>Saccharomycetes</taxon>
        <taxon>Saccharomycetales</taxon>
        <taxon>Saccharomycetaceae</taxon>
        <taxon>Torulaspora</taxon>
    </lineage>
</organism>
<dbReference type="InParanoid" id="G8ZZJ4"/>
<dbReference type="GO" id="GO:0042256">
    <property type="term" value="P:cytosolic ribosome assembly"/>
    <property type="evidence" value="ECO:0007669"/>
    <property type="project" value="TreeGrafter"/>
</dbReference>
<reference evidence="1 2" key="1">
    <citation type="journal article" date="2011" name="Proc. Natl. Acad. Sci. U.S.A.">
        <title>Evolutionary erosion of yeast sex chromosomes by mating-type switching accidents.</title>
        <authorList>
            <person name="Gordon J.L."/>
            <person name="Armisen D."/>
            <person name="Proux-Wera E."/>
            <person name="Oheigeartaigh S.S."/>
            <person name="Byrne K.P."/>
            <person name="Wolfe K.H."/>
        </authorList>
    </citation>
    <scope>NUCLEOTIDE SEQUENCE [LARGE SCALE GENOMIC DNA]</scope>
    <source>
        <strain evidence="2">ATCC 10662 / CBS 1146 / NBRC 0425 / NCYC 2629 / NRRL Y-866</strain>
    </source>
</reference>
<dbReference type="HOGENOM" id="CLU_072692_0_1_1"/>
<dbReference type="PANTHER" id="PTHR10826">
    <property type="entry name" value="COMPLEMENT COMPONENT 1"/>
    <property type="match status" value="1"/>
</dbReference>
<dbReference type="Pfam" id="PF02330">
    <property type="entry name" value="MAM33"/>
    <property type="match status" value="1"/>
</dbReference>
<dbReference type="InterPro" id="IPR036561">
    <property type="entry name" value="MAM33_sf"/>
</dbReference>
<dbReference type="KEGG" id="tdl:TDEL_0H01790"/>
<dbReference type="OrthoDB" id="278212at2759"/>
<dbReference type="AlphaFoldDB" id="G8ZZJ4"/>
<dbReference type="RefSeq" id="XP_003683249.1">
    <property type="nucleotide sequence ID" value="XM_003683201.1"/>
</dbReference>
<dbReference type="GO" id="GO:0005759">
    <property type="term" value="C:mitochondrial matrix"/>
    <property type="evidence" value="ECO:0007669"/>
    <property type="project" value="EnsemblFungi"/>
</dbReference>
<proteinExistence type="predicted"/>
<keyword evidence="2" id="KW-1185">Reference proteome</keyword>
<dbReference type="GO" id="GO:1902775">
    <property type="term" value="P:mitochondrial large ribosomal subunit assembly"/>
    <property type="evidence" value="ECO:0007669"/>
    <property type="project" value="EnsemblFungi"/>
</dbReference>
<evidence type="ECO:0008006" key="3">
    <source>
        <dbReference type="Google" id="ProtNLM"/>
    </source>
</evidence>
<dbReference type="Gene3D" id="3.10.280.10">
    <property type="entry name" value="Mitochondrial glycoprotein"/>
    <property type="match status" value="1"/>
</dbReference>
<dbReference type="eggNOG" id="KOG2536">
    <property type="taxonomic scope" value="Eukaryota"/>
</dbReference>
<dbReference type="PANTHER" id="PTHR10826:SF1">
    <property type="entry name" value="COMPLEMENT COMPONENT 1 Q SUBCOMPONENT-BINDING PROTEIN, MITOCHONDRIAL"/>
    <property type="match status" value="1"/>
</dbReference>
<evidence type="ECO:0000313" key="2">
    <source>
        <dbReference type="Proteomes" id="UP000005627"/>
    </source>
</evidence>
<dbReference type="InterPro" id="IPR003428">
    <property type="entry name" value="MAM33"/>
</dbReference>